<organism evidence="2">
    <name type="scientific">Cladocopium goreaui</name>
    <dbReference type="NCBI Taxonomy" id="2562237"/>
    <lineage>
        <taxon>Eukaryota</taxon>
        <taxon>Sar</taxon>
        <taxon>Alveolata</taxon>
        <taxon>Dinophyceae</taxon>
        <taxon>Suessiales</taxon>
        <taxon>Symbiodiniaceae</taxon>
        <taxon>Cladocopium</taxon>
    </lineage>
</organism>
<protein>
    <submittedName>
        <fullName evidence="2">Uncharacterized protein</fullName>
    </submittedName>
</protein>
<evidence type="ECO:0000313" key="2">
    <source>
        <dbReference type="EMBL" id="CAI3994646.1"/>
    </source>
</evidence>
<evidence type="ECO:0000256" key="1">
    <source>
        <dbReference type="SAM" id="SignalP"/>
    </source>
</evidence>
<dbReference type="Gene3D" id="3.40.50.12780">
    <property type="entry name" value="N-terminal domain of ligase-like"/>
    <property type="match status" value="1"/>
</dbReference>
<dbReference type="AlphaFoldDB" id="A0A9P1CQU8"/>
<proteinExistence type="predicted"/>
<feature type="signal peptide" evidence="1">
    <location>
        <begin position="1"/>
        <end position="16"/>
    </location>
</feature>
<keyword evidence="1" id="KW-0732">Signal</keyword>
<gene>
    <name evidence="2" type="ORF">C1SCF055_LOCUS21280</name>
</gene>
<keyword evidence="4" id="KW-1185">Reference proteome</keyword>
<dbReference type="EMBL" id="CAMXCT030001979">
    <property type="protein sequence ID" value="CAL4781958.1"/>
    <property type="molecule type" value="Genomic_DNA"/>
</dbReference>
<dbReference type="SUPFAM" id="SSF56801">
    <property type="entry name" value="Acetyl-CoA synthetase-like"/>
    <property type="match status" value="1"/>
</dbReference>
<evidence type="ECO:0000313" key="4">
    <source>
        <dbReference type="Proteomes" id="UP001152797"/>
    </source>
</evidence>
<comment type="caution">
    <text evidence="2">The sequence shown here is derived from an EMBL/GenBank/DDBJ whole genome shotgun (WGS) entry which is preliminary data.</text>
</comment>
<reference evidence="3 4" key="2">
    <citation type="submission" date="2024-05" db="EMBL/GenBank/DDBJ databases">
        <authorList>
            <person name="Chen Y."/>
            <person name="Shah S."/>
            <person name="Dougan E. K."/>
            <person name="Thang M."/>
            <person name="Chan C."/>
        </authorList>
    </citation>
    <scope>NUCLEOTIDE SEQUENCE [LARGE SCALE GENOMIC DNA]</scope>
</reference>
<feature type="chain" id="PRO_5043270649" evidence="1">
    <location>
        <begin position="17"/>
        <end position="218"/>
    </location>
</feature>
<dbReference type="InterPro" id="IPR042099">
    <property type="entry name" value="ANL_N_sf"/>
</dbReference>
<name>A0A9P1CQU8_9DINO</name>
<sequence length="218" mass="24762">MAVMFAAMLLLAAAVAMQVTQREISVCASFKGRCYGRLSSAAGWSPDTSPWHQDPELAPEARRPLSIAVIRVSGGTQIFRAALRFSEGNMETRKFSAEKWGGDLFVRGKGLFSKYQGRPRSTREAFDEEGFFRTGHRAEKVEDVILPLPALGDQSLEQEVDRHLTRTPNVQRYPQMRPDWKIKKVPIRVYQYWKANWGGVLVTKKHNAGKEVYRGKYK</sequence>
<evidence type="ECO:0000313" key="3">
    <source>
        <dbReference type="EMBL" id="CAL4781958.1"/>
    </source>
</evidence>
<reference evidence="2" key="1">
    <citation type="submission" date="2022-10" db="EMBL/GenBank/DDBJ databases">
        <authorList>
            <person name="Chen Y."/>
            <person name="Dougan E. K."/>
            <person name="Chan C."/>
            <person name="Rhodes N."/>
            <person name="Thang M."/>
        </authorList>
    </citation>
    <scope>NUCLEOTIDE SEQUENCE</scope>
</reference>
<dbReference type="Proteomes" id="UP001152797">
    <property type="component" value="Unassembled WGS sequence"/>
</dbReference>
<accession>A0A9P1CQU8</accession>
<dbReference type="OrthoDB" id="474246at2759"/>
<dbReference type="EMBL" id="CAMXCT010001979">
    <property type="protein sequence ID" value="CAI3994646.1"/>
    <property type="molecule type" value="Genomic_DNA"/>
</dbReference>
<dbReference type="EMBL" id="CAMXCT020001979">
    <property type="protein sequence ID" value="CAL1148021.1"/>
    <property type="molecule type" value="Genomic_DNA"/>
</dbReference>